<dbReference type="GO" id="GO:0005759">
    <property type="term" value="C:mitochondrial matrix"/>
    <property type="evidence" value="ECO:0007669"/>
    <property type="project" value="TreeGrafter"/>
</dbReference>
<proteinExistence type="predicted"/>
<dbReference type="GO" id="GO:0044528">
    <property type="term" value="P:regulation of mitochondrial mRNA stability"/>
    <property type="evidence" value="ECO:0007669"/>
    <property type="project" value="TreeGrafter"/>
</dbReference>
<protein>
    <recommendedName>
        <fullName evidence="3">FAST kinase leucine-rich domain-containing protein</fullName>
    </recommendedName>
</protein>
<dbReference type="GO" id="GO:0000963">
    <property type="term" value="P:mitochondrial RNA processing"/>
    <property type="evidence" value="ECO:0007669"/>
    <property type="project" value="TreeGrafter"/>
</dbReference>
<reference evidence="2" key="1">
    <citation type="submission" date="2021-01" db="EMBL/GenBank/DDBJ databases">
        <authorList>
            <person name="Corre E."/>
            <person name="Pelletier E."/>
            <person name="Niang G."/>
            <person name="Scheremetjew M."/>
            <person name="Finn R."/>
            <person name="Kale V."/>
            <person name="Holt S."/>
            <person name="Cochrane G."/>
            <person name="Meng A."/>
            <person name="Brown T."/>
            <person name="Cohen L."/>
        </authorList>
    </citation>
    <scope>NUCLEOTIDE SEQUENCE</scope>
    <source>
        <strain evidence="2">PLY182g</strain>
    </source>
</reference>
<evidence type="ECO:0008006" key="3">
    <source>
        <dbReference type="Google" id="ProtNLM"/>
    </source>
</evidence>
<organism evidence="2">
    <name type="scientific">Coccolithus braarudii</name>
    <dbReference type="NCBI Taxonomy" id="221442"/>
    <lineage>
        <taxon>Eukaryota</taxon>
        <taxon>Haptista</taxon>
        <taxon>Haptophyta</taxon>
        <taxon>Prymnesiophyceae</taxon>
        <taxon>Coccolithales</taxon>
        <taxon>Coccolithaceae</taxon>
        <taxon>Coccolithus</taxon>
    </lineage>
</organism>
<dbReference type="AlphaFoldDB" id="A0A7S0PV46"/>
<accession>A0A7S0PV46</accession>
<feature type="compositionally biased region" description="Low complexity" evidence="1">
    <location>
        <begin position="386"/>
        <end position="396"/>
    </location>
</feature>
<dbReference type="EMBL" id="HBEY01005568">
    <property type="protein sequence ID" value="CAD8599382.1"/>
    <property type="molecule type" value="Transcribed_RNA"/>
</dbReference>
<dbReference type="InterPro" id="IPR050870">
    <property type="entry name" value="FAST_kinase"/>
</dbReference>
<name>A0A7S0PV46_9EUKA</name>
<dbReference type="GO" id="GO:0035770">
    <property type="term" value="C:ribonucleoprotein granule"/>
    <property type="evidence" value="ECO:0007669"/>
    <property type="project" value="TreeGrafter"/>
</dbReference>
<feature type="region of interest" description="Disordered" evidence="1">
    <location>
        <begin position="386"/>
        <end position="411"/>
    </location>
</feature>
<dbReference type="PANTHER" id="PTHR21228">
    <property type="entry name" value="FAST LEU-RICH DOMAIN-CONTAINING"/>
    <property type="match status" value="1"/>
</dbReference>
<evidence type="ECO:0000313" key="2">
    <source>
        <dbReference type="EMBL" id="CAD8599382.1"/>
    </source>
</evidence>
<evidence type="ECO:0000256" key="1">
    <source>
        <dbReference type="SAM" id="MobiDB-lite"/>
    </source>
</evidence>
<dbReference type="GO" id="GO:0003723">
    <property type="term" value="F:RNA binding"/>
    <property type="evidence" value="ECO:0007669"/>
    <property type="project" value="TreeGrafter"/>
</dbReference>
<sequence>MLPTNRTGKLVGTAPFPEHGHGMAGIIFMRTSGVGRLTSQRKDARLTAIGLLDEIKQANHVDIVLYWKQLGRLAACRPLWMRAYPGLSLIMREETYRVLGALGAQQLGSVAHVMAKSHVPNQGAWMALWTELAHAATALVHDLNPQALANMAWAYATVGHAAPALLEAVAGEAARRVAEFKPHDLAAIIWAYAKLGHVVPALFEGVAAELVCRTVAGRLYEFSSQALVKMIWAYGAAKHLAPLLLQFEPLALEVAERAHTFDPQDVADMVRAYAIAGHVAPALFEALAHRMAGSVRELNPQALANIAWGYALANVRAESLFGDGAFAECCELVAGKFGTSELHQLHQWDLWCSEQEVTWRTLSPMLLERCRDATWMLFLRTRTMQSSRPSVSPRGSSDMDCSRQRKGCNRM</sequence>
<dbReference type="PANTHER" id="PTHR21228:SF40">
    <property type="entry name" value="LD45607P"/>
    <property type="match status" value="1"/>
</dbReference>
<gene>
    <name evidence="2" type="ORF">CPEL01642_LOCUS2712</name>
</gene>